<dbReference type="InterPro" id="IPR031325">
    <property type="entry name" value="RHS_repeat"/>
</dbReference>
<dbReference type="Gene3D" id="2.180.10.10">
    <property type="entry name" value="RHS repeat-associated core"/>
    <property type="match status" value="3"/>
</dbReference>
<sequence length="1916" mass="213640">MSKLKYFLFISVLIVSCFSISCYASTSDSLYEQSLVESMIAQNGSNYESPFIAAGGNVELSDGNVNVNEVDLSLPGKNGMDVNIRRIHYVNGKPGSYYGVSTNGSVATSPMYLYNYVLNGVSKTAYVAFDKEENLTDEFYTTSSLLGSNMSTDTHGTKYYEYSSIKSASGILMTRDKNKPSVQNYQLSNEVFAYMGKNSDVEIGYGWYVAMPQISQVNVSGSSYIKRYTYLFEDENGQTMNFTYEFDLEGTKWVFDPESCNVSAPDSQYNAQVYSDNQTHALGFQYDVVITDGDGKSYYFLKGINKNCLPAAIIDRYGNTVRYAANSSGVAVTDTFGRNIQVSSSGITVTKGSYVKSVEYRLVRSNDTTRDPSGLLSCFSKYSLQVRKYNGSGYETTEYVSHKSSIQFISKEVYYYDKIEKIIYPTNASVEYEYETTPTVKKFSSSTGRYKISHKDYHIKKEIAYEDGSEKYSKTYSFYQYIQNAATVPGDKERYVTVNETYDDGSSKSMNYNYDYAGRLYEIKGSIDGKVYNEQYTYSSNSNKDLSSLGSSTMLALRKANMQSVITTYGGNIINVTYNKYNNRNQPTYSLNGEKEITYTYDDSFGLLLTKNYKKDDSTPIRIQNSKTSDGKSIASSKIYENNAEKSTTSYTYNSDGTIASQTVTPSVGAQVTTVYSYTYNPDGSYRLTSTVNNVSDTDGNNSSVTTVQNYDWLGNLVSATDPNGNTFSYQYDGLGRLVKQINPDGTYQTASYNIADNSVTVTDENGNVTTQDYTPLGYLDKIYLDNNQNNIAAQYTYDNHGRKTSETAYQSIGGKKVTENYTYDQFDRVVSQTSKEDNTALDTVGYEYSYGDGFSKSESNITITVPSSAKKLLAVFHNTSVSASSAVSVKNGSTVYFADSVSAKGARSVLVDVSNLSTVSLNKMYGKIYYKYLTDDDLSKNITLLGGASQTVKTTYTGDSTYVKPTVETVLDGLGNKASETYYKHGTSTVLNKNTYKYDYMGNVLETKGGRTYTENLGDYTSKAEYDYMGNPTKTYRTDGSYMTAAYDGYGNVLSQTDYMGNTTTMEYDRLGRAIKAAAPFNGSEKSKTLTYYDGTRDIYTQYAYDNAGNMVKTVTGQTSKIADLYGTLPDAAASQTYEYDRFGNVIKATDGLGKSSTAAYNLMGLPVTETDRNGNVKTMTFNAYGSPLTVSVTNGETITNTYSKNNLLISAKQGSSTVSYTYDDYGYVKTENSNGIVNTYTNDVEGNRRNYTQKEGTNTYINASYTYDKLSRMTNVNFGNGISAGYTYNANNQVSKETRGSLITSYGYRESGQLSMMTTTNGSWTQGYMYDYNLSGNQILKRSIDSENNIFDDTTYTYDNLGQLLSETSANYYAAYMYDTRGNIKQKKEGDNNPTYYSYDKNNRLTFSSNEYGLYTFEDSIYEYDGNGNRVKTRRNYYDDGGDESVDIGYDEFKYGYDAYNRQISYYNYEVDYVGDYEDETTATYTYDAIGRRASKKVDGATTTHRWDGSSIVGDSGTGAATYYRGINIIAQNKNNAVNYYVYDGHGNTVTLTDANGATVSKCDYSAYGNRTSIKSYINTPFKYCGEYQDNESGMVYLRNRYYKINEGRFTQEDPAKDGLNWYAYCGNNPVNFVDPFGLDSIKNYCTNEDKLTLEQKKAMNSAINAYHDGVLSYGDMLENLALNGGTISELAKGPAVVAEMVGSDLNITVYANIESIEIMATLDSGEKVKGIYTQENYSMMLNKDDLGDIEYLNSGGITFKEILCKGIESWSGSVNGININVNVVYGKSNTNKTVKVNFLYGKRENSESPGLVSNIYYEMRVDSNDMSVRNFSILCGHEAGGHAAFNFSDAYVKSSGITNISSIMGDGIQYVTDLDRAMLLRAYTYGFNINMKYQENIDLLNIYSPGWKYKERK</sequence>
<evidence type="ECO:0000256" key="1">
    <source>
        <dbReference type="SAM" id="SignalP"/>
    </source>
</evidence>
<reference evidence="2 3" key="1">
    <citation type="submission" date="2017-04" db="EMBL/GenBank/DDBJ databases">
        <title>Monoglobus pectinilyticus 14 draft genome.</title>
        <authorList>
            <person name="Kim C."/>
            <person name="Rosendale D.I."/>
            <person name="Kelly W.J."/>
            <person name="Tannock G.W."/>
            <person name="Patchett M.L."/>
            <person name="Jordens J.Z."/>
        </authorList>
    </citation>
    <scope>NUCLEOTIDE SEQUENCE [LARGE SCALE GENOMIC DNA]</scope>
    <source>
        <strain evidence="2 3">14</strain>
    </source>
</reference>
<feature type="signal peptide" evidence="1">
    <location>
        <begin position="1"/>
        <end position="24"/>
    </location>
</feature>
<keyword evidence="1" id="KW-0732">Signal</keyword>
<dbReference type="PANTHER" id="PTHR32305:SF15">
    <property type="entry name" value="PROTEIN RHSA-RELATED"/>
    <property type="match status" value="1"/>
</dbReference>
<dbReference type="OrthoDB" id="9815752at2"/>
<dbReference type="InterPro" id="IPR022385">
    <property type="entry name" value="Rhs_assc_core"/>
</dbReference>
<protein>
    <submittedName>
        <fullName evidence="2">YD repeat-containing protein</fullName>
    </submittedName>
</protein>
<dbReference type="Proteomes" id="UP000235589">
    <property type="component" value="Chromosome"/>
</dbReference>
<dbReference type="InterPro" id="IPR050708">
    <property type="entry name" value="T6SS_VgrG/RHS"/>
</dbReference>
<evidence type="ECO:0000313" key="3">
    <source>
        <dbReference type="Proteomes" id="UP000235589"/>
    </source>
</evidence>
<dbReference type="Pfam" id="PF05593">
    <property type="entry name" value="RHS_repeat"/>
    <property type="match status" value="2"/>
</dbReference>
<proteinExistence type="predicted"/>
<keyword evidence="3" id="KW-1185">Reference proteome</keyword>
<gene>
    <name evidence="2" type="ORF">B9O19_02056</name>
</gene>
<dbReference type="EMBL" id="CP020991">
    <property type="protein sequence ID" value="AUO20198.1"/>
    <property type="molecule type" value="Genomic_DNA"/>
</dbReference>
<evidence type="ECO:0000313" key="2">
    <source>
        <dbReference type="EMBL" id="AUO20198.1"/>
    </source>
</evidence>
<accession>A0A2K9P5Z9</accession>
<dbReference type="NCBIfam" id="TIGR03696">
    <property type="entry name" value="Rhs_assc_core"/>
    <property type="match status" value="1"/>
</dbReference>
<dbReference type="PROSITE" id="PS51257">
    <property type="entry name" value="PROKAR_LIPOPROTEIN"/>
    <property type="match status" value="1"/>
</dbReference>
<dbReference type="PANTHER" id="PTHR32305">
    <property type="match status" value="1"/>
</dbReference>
<feature type="chain" id="PRO_5039465650" evidence="1">
    <location>
        <begin position="25"/>
        <end position="1916"/>
    </location>
</feature>
<dbReference type="InterPro" id="IPR006530">
    <property type="entry name" value="YD"/>
</dbReference>
<dbReference type="GeneID" id="98063429"/>
<dbReference type="NCBIfam" id="TIGR01643">
    <property type="entry name" value="YD_repeat_2x"/>
    <property type="match status" value="2"/>
</dbReference>
<organism evidence="2 3">
    <name type="scientific">Monoglobus pectinilyticus</name>
    <dbReference type="NCBI Taxonomy" id="1981510"/>
    <lineage>
        <taxon>Bacteria</taxon>
        <taxon>Bacillati</taxon>
        <taxon>Bacillota</taxon>
        <taxon>Clostridia</taxon>
        <taxon>Monoglobales</taxon>
        <taxon>Monoglobaceae</taxon>
        <taxon>Monoglobus</taxon>
    </lineage>
</organism>
<name>A0A2K9P5Z9_9FIRM</name>
<dbReference type="RefSeq" id="WP_102366328.1">
    <property type="nucleotide sequence ID" value="NZ_CP020991.1"/>
</dbReference>
<dbReference type="KEGG" id="mpec:B9O19_02056"/>